<evidence type="ECO:0000256" key="5">
    <source>
        <dbReference type="ARBA" id="ARBA00022801"/>
    </source>
</evidence>
<dbReference type="GO" id="GO:0016791">
    <property type="term" value="F:phosphatase activity"/>
    <property type="evidence" value="ECO:0007669"/>
    <property type="project" value="TreeGrafter"/>
</dbReference>
<gene>
    <name evidence="9" type="ORF">DSM107014_01920</name>
</gene>
<dbReference type="GO" id="GO:0046872">
    <property type="term" value="F:metal ion binding"/>
    <property type="evidence" value="ECO:0007669"/>
    <property type="project" value="UniProtKB-KW"/>
</dbReference>
<keyword evidence="6" id="KW-0464">Manganese</keyword>
<dbReference type="InterPro" id="IPR036075">
    <property type="entry name" value="ARMT-1-like_metal-bd_sf"/>
</dbReference>
<name>A0A941GMY5_9CHRO</name>
<dbReference type="GO" id="GO:0006974">
    <property type="term" value="P:DNA damage response"/>
    <property type="evidence" value="ECO:0007669"/>
    <property type="project" value="TreeGrafter"/>
</dbReference>
<evidence type="ECO:0000256" key="4">
    <source>
        <dbReference type="ARBA" id="ARBA00022723"/>
    </source>
</evidence>
<evidence type="ECO:0000313" key="10">
    <source>
        <dbReference type="Proteomes" id="UP000767446"/>
    </source>
</evidence>
<proteinExistence type="inferred from homology"/>
<comment type="catalytic activity">
    <reaction evidence="1">
        <text>beta-D-fructose 1-phosphate + H2O = D-fructose + phosphate</text>
        <dbReference type="Rhea" id="RHEA:35603"/>
        <dbReference type="ChEBI" id="CHEBI:15377"/>
        <dbReference type="ChEBI" id="CHEBI:37721"/>
        <dbReference type="ChEBI" id="CHEBI:43474"/>
        <dbReference type="ChEBI" id="CHEBI:138881"/>
    </reaction>
</comment>
<evidence type="ECO:0000256" key="3">
    <source>
        <dbReference type="ARBA" id="ARBA00009519"/>
    </source>
</evidence>
<evidence type="ECO:0000256" key="6">
    <source>
        <dbReference type="ARBA" id="ARBA00023211"/>
    </source>
</evidence>
<keyword evidence="4" id="KW-0479">Metal-binding</keyword>
<dbReference type="PANTHER" id="PTHR12260">
    <property type="entry name" value="DAMAGE-CONTROL PHOSPHATASE ARMT1"/>
    <property type="match status" value="1"/>
</dbReference>
<protein>
    <submittedName>
        <fullName evidence="9">Protein-glutamate O-methyltransferase family protein</fullName>
    </submittedName>
</protein>
<dbReference type="Gene3D" id="3.40.50.10880">
    <property type="entry name" value="Uncharacterised protein PF01937, DUF89, domain 3"/>
    <property type="match status" value="1"/>
</dbReference>
<evidence type="ECO:0000256" key="7">
    <source>
        <dbReference type="ARBA" id="ARBA00048809"/>
    </source>
</evidence>
<dbReference type="Proteomes" id="UP000767446">
    <property type="component" value="Unassembled WGS sequence"/>
</dbReference>
<feature type="domain" description="Damage-control phosphatase ARMT1-like metal-binding" evidence="8">
    <location>
        <begin position="29"/>
        <end position="373"/>
    </location>
</feature>
<comment type="caution">
    <text evidence="9">The sequence shown here is derived from an EMBL/GenBank/DDBJ whole genome shotgun (WGS) entry which is preliminary data.</text>
</comment>
<accession>A0A941GMY5</accession>
<evidence type="ECO:0000313" key="9">
    <source>
        <dbReference type="EMBL" id="MBR8826657.1"/>
    </source>
</evidence>
<keyword evidence="5" id="KW-0378">Hydrolase</keyword>
<dbReference type="EMBL" id="JADQBC010000008">
    <property type="protein sequence ID" value="MBR8826657.1"/>
    <property type="molecule type" value="Genomic_DNA"/>
</dbReference>
<dbReference type="Gene3D" id="1.20.930.60">
    <property type="match status" value="1"/>
</dbReference>
<comment type="similarity">
    <text evidence="3">Belongs to the damage-control phosphatase family. Sugar phosphate phosphatase III subfamily.</text>
</comment>
<comment type="catalytic activity">
    <reaction evidence="7">
        <text>beta-D-fructose 6-phosphate = dihydroxyacetone + D-glyceraldehyde 3-phosphate</text>
        <dbReference type="Rhea" id="RHEA:28002"/>
        <dbReference type="ChEBI" id="CHEBI:16016"/>
        <dbReference type="ChEBI" id="CHEBI:57634"/>
        <dbReference type="ChEBI" id="CHEBI:59776"/>
    </reaction>
</comment>
<dbReference type="InterPro" id="IPR002791">
    <property type="entry name" value="ARMT1-like_metal-bd"/>
</dbReference>
<dbReference type="InterPro" id="IPR039763">
    <property type="entry name" value="ARMT1"/>
</dbReference>
<reference evidence="9" key="1">
    <citation type="submission" date="2021-02" db="EMBL/GenBank/DDBJ databases">
        <title>Metagenome analyses of Stigonema ocellatum DSM 106950, Chlorogloea purpurea SAG 13.99 and Gomphosphaeria aponina DSM 107014.</title>
        <authorList>
            <person name="Marter P."/>
            <person name="Huang S."/>
        </authorList>
    </citation>
    <scope>NUCLEOTIDE SEQUENCE</scope>
    <source>
        <strain evidence="9">JP213</strain>
    </source>
</reference>
<evidence type="ECO:0000256" key="2">
    <source>
        <dbReference type="ARBA" id="ARBA00001936"/>
    </source>
</evidence>
<dbReference type="PANTHER" id="PTHR12260:SF6">
    <property type="entry name" value="DAMAGE-CONTROL PHOSPHATASE ARMT1"/>
    <property type="match status" value="1"/>
</dbReference>
<dbReference type="Pfam" id="PF01937">
    <property type="entry name" value="ARMT1-like_dom"/>
    <property type="match status" value="1"/>
</dbReference>
<comment type="cofactor">
    <cofactor evidence="2">
        <name>Mn(2+)</name>
        <dbReference type="ChEBI" id="CHEBI:29035"/>
    </cofactor>
</comment>
<dbReference type="AlphaFoldDB" id="A0A941GMY5"/>
<evidence type="ECO:0000259" key="8">
    <source>
        <dbReference type="Pfam" id="PF01937"/>
    </source>
</evidence>
<dbReference type="SUPFAM" id="SSF111321">
    <property type="entry name" value="AF1104-like"/>
    <property type="match status" value="1"/>
</dbReference>
<organism evidence="9 10">
    <name type="scientific">Gomphosphaeria aponina SAG 52.96 = DSM 107014</name>
    <dbReference type="NCBI Taxonomy" id="1521640"/>
    <lineage>
        <taxon>Bacteria</taxon>
        <taxon>Bacillati</taxon>
        <taxon>Cyanobacteriota</taxon>
        <taxon>Cyanophyceae</taxon>
        <taxon>Oscillatoriophycideae</taxon>
        <taxon>Chroococcales</taxon>
        <taxon>Gomphosphaeriaceae</taxon>
        <taxon>Gomphosphaeria</taxon>
    </lineage>
</organism>
<evidence type="ECO:0000256" key="1">
    <source>
        <dbReference type="ARBA" id="ARBA00001326"/>
    </source>
</evidence>
<sequence>MTKYLKKMANYPPPILVSELGSFAHKTLIERLPAIGKRIIIENDFPMLIRENLQILIDELPDGKVRAVLSQKCALDVVDWYRYIEPYLGESWLALPWYFAEAYFYRRVIEAIDYFNLVIDPYAGQKKLGLENSITSVYSLSSQINKLSGNWQKNELVNVIYAALWGNRFDLSLFSPEPEIQHKIYRENEQGNLLVDDTEKLVNWLAVNSVERIDVIIDNAGVELFCDLCLVDYLLNTQLAQTVCLHLKAHPTFVSDAIIKDVDDLLDRLFLEEDNEVKSFAMRLKKYITSQGLQLKEHLFWTSPLVFWEMPEDLMLELTKASLTIIKGDANYRRLLGDRHWSFTTPFAEIVSYFPTPLVALRTLKSEIVCGLQPSLITRLNTEDTHWLTNGKRGVIQFAC</sequence>